<gene>
    <name evidence="3" type="ORF">KB213_03685</name>
</gene>
<accession>A0ABS5E5H3</accession>
<dbReference type="Gene3D" id="2.30.270.10">
    <property type="entry name" value="duf1285 protein"/>
    <property type="match status" value="1"/>
</dbReference>
<name>A0ABS5E5H3_9PROT</name>
<comment type="caution">
    <text evidence="3">The sequence shown here is derived from an EMBL/GenBank/DDBJ whole genome shotgun (WGS) entry which is preliminary data.</text>
</comment>
<feature type="domain" description="DUF1285" evidence="2">
    <location>
        <begin position="70"/>
        <end position="172"/>
    </location>
</feature>
<proteinExistence type="predicted"/>
<dbReference type="InterPro" id="IPR023361">
    <property type="entry name" value="DUF1285_beta_roll_sf"/>
</dbReference>
<feature type="domain" description="DUF1285" evidence="1">
    <location>
        <begin position="15"/>
        <end position="69"/>
    </location>
</feature>
<evidence type="ECO:0000313" key="3">
    <source>
        <dbReference type="EMBL" id="MBR0559158.1"/>
    </source>
</evidence>
<reference evidence="3 4" key="1">
    <citation type="submission" date="2021-04" db="EMBL/GenBank/DDBJ databases">
        <title>The complete genome sequence of Neokomagataea sp. TBRC 2177.</title>
        <authorList>
            <person name="Charoenyingcharoen P."/>
            <person name="Yukphan P."/>
        </authorList>
    </citation>
    <scope>NUCLEOTIDE SEQUENCE [LARGE SCALE GENOMIC DNA]</scope>
    <source>
        <strain evidence="3 4">TBRC 2177</strain>
    </source>
</reference>
<evidence type="ECO:0000259" key="2">
    <source>
        <dbReference type="Pfam" id="PF21028"/>
    </source>
</evidence>
<dbReference type="Proteomes" id="UP000677812">
    <property type="component" value="Unassembled WGS sequence"/>
</dbReference>
<evidence type="ECO:0000313" key="4">
    <source>
        <dbReference type="Proteomes" id="UP000677812"/>
    </source>
</evidence>
<dbReference type="EMBL" id="JAGRQH010000002">
    <property type="protein sequence ID" value="MBR0559158.1"/>
    <property type="molecule type" value="Genomic_DNA"/>
</dbReference>
<dbReference type="Pfam" id="PF06938">
    <property type="entry name" value="DUF1285_N"/>
    <property type="match status" value="1"/>
</dbReference>
<evidence type="ECO:0000259" key="1">
    <source>
        <dbReference type="Pfam" id="PF06938"/>
    </source>
</evidence>
<sequence length="175" mass="19661">MTSENAPQGAHVRRLPFLIRRDGAWLYRGSPVTRKAMVCLFASMLIRDAEGQYMLRNPMEEGVIEVEDAPFIITQLDFKGCCGRQQTLCMRTNMDEVICIGPEHPITCDWDRPTAECAAVPYVHVRDGEGAYPLQARISRSVYFELAALAVPGHVNGQPCLGVWSRDQFFPLSRS</sequence>
<dbReference type="Pfam" id="PF21028">
    <property type="entry name" value="DUF1285_C"/>
    <property type="match status" value="1"/>
</dbReference>
<dbReference type="InterPro" id="IPR048341">
    <property type="entry name" value="DUF1285_N"/>
</dbReference>
<protein>
    <submittedName>
        <fullName evidence="3">DUF1285 domain-containing protein</fullName>
    </submittedName>
</protein>
<dbReference type="RefSeq" id="WP_211680922.1">
    <property type="nucleotide sequence ID" value="NZ_JAGRQH010000002.1"/>
</dbReference>
<dbReference type="Gene3D" id="3.10.540.10">
    <property type="entry name" value="duf1285 like domain"/>
    <property type="match status" value="1"/>
</dbReference>
<keyword evidence="4" id="KW-1185">Reference proteome</keyword>
<dbReference type="InterPro" id="IPR048342">
    <property type="entry name" value="DUF1285_C"/>
</dbReference>
<organism evidence="3 4">
    <name type="scientific">Neokomagataea anthophila</name>
    <dbReference type="NCBI Taxonomy" id="2826925"/>
    <lineage>
        <taxon>Bacteria</taxon>
        <taxon>Pseudomonadati</taxon>
        <taxon>Pseudomonadota</taxon>
        <taxon>Alphaproteobacteria</taxon>
        <taxon>Acetobacterales</taxon>
        <taxon>Acetobacteraceae</taxon>
        <taxon>Neokomagataea</taxon>
    </lineage>
</organism>